<feature type="domain" description="SGNH" evidence="3">
    <location>
        <begin position="418"/>
        <end position="650"/>
    </location>
</feature>
<evidence type="ECO:0000313" key="5">
    <source>
        <dbReference type="Proteomes" id="UP000602532"/>
    </source>
</evidence>
<evidence type="ECO:0000259" key="2">
    <source>
        <dbReference type="Pfam" id="PF01757"/>
    </source>
</evidence>
<feature type="transmembrane region" description="Helical" evidence="1">
    <location>
        <begin position="278"/>
        <end position="298"/>
    </location>
</feature>
<dbReference type="InterPro" id="IPR002656">
    <property type="entry name" value="Acyl_transf_3_dom"/>
</dbReference>
<keyword evidence="1" id="KW-0812">Transmembrane</keyword>
<feature type="transmembrane region" description="Helical" evidence="1">
    <location>
        <begin position="212"/>
        <end position="231"/>
    </location>
</feature>
<feature type="transmembrane region" description="Helical" evidence="1">
    <location>
        <begin position="237"/>
        <end position="257"/>
    </location>
</feature>
<name>A0ABR8WYT6_9MICO</name>
<dbReference type="Pfam" id="PF19040">
    <property type="entry name" value="SGNH"/>
    <property type="match status" value="1"/>
</dbReference>
<keyword evidence="1" id="KW-0472">Membrane</keyword>
<dbReference type="EMBL" id="JACSPM010000001">
    <property type="protein sequence ID" value="MBD8022234.1"/>
    <property type="molecule type" value="Genomic_DNA"/>
</dbReference>
<dbReference type="InterPro" id="IPR043968">
    <property type="entry name" value="SGNH"/>
</dbReference>
<feature type="transmembrane region" description="Helical" evidence="1">
    <location>
        <begin position="304"/>
        <end position="325"/>
    </location>
</feature>
<gene>
    <name evidence="4" type="ORF">H9622_01350</name>
</gene>
<protein>
    <submittedName>
        <fullName evidence="4">Acyltransferase</fullName>
    </submittedName>
</protein>
<feature type="transmembrane region" description="Helical" evidence="1">
    <location>
        <begin position="154"/>
        <end position="173"/>
    </location>
</feature>
<evidence type="ECO:0000259" key="3">
    <source>
        <dbReference type="Pfam" id="PF19040"/>
    </source>
</evidence>
<sequence>MAVGLVVLYHAGIPFVPGGYVGVDVFFVISGFLISSHLLESLQRDGRVSFAQFYARRARRILPASFVVAALTAVAVVVVYPPLGAERVLGDALATVLYVPNVRFAIENTDYLADHSPSPYQHYWSLGVEEQFYLLWPVVLLLLFLLARRRGRTLTVLIATLALASLVACVILTPVQQPAAFFLLPTRAWELLAGALVGILLQERRRAHPPGVAAAGGWMGVAMILGAAALFSEATVFPGFAAILPVAGTALVIYFGVQSAPGGPTAALSVRPMQFLGLISYSLYLVHWPLLLIPQAAVGDSRPLPLWATVLLGVVLAIPLAYLLYRWVETPLRAPAALTRRRPRVTLLGTAAVTAVLALGIWAAIGWVSTRPMPTGEAVAAAPDFPSSPPAATDFVPANLTPSLEDAATDIPRLYADDCHHDTGVETVQDCVYGAADAPVRIALFGDSHSAQWFPAIDEYAQEHGEVAISTFTKSSCPAVSATVLDKNSPYTSCDRWRDAVIEHLVADPPELVIFSSYAWYELAGVDDDTERREVWAAGLASTVRALTASGSEVLVIADTPRFSSSPPACVSADPLDVSACAGDRSLVLDEALTRAEAAATAAAGGGFADLTEYICGAAECPVIVDDMLVYRDVNHLTSTYVRYLEPALAEPIDALLR</sequence>
<keyword evidence="1" id="KW-1133">Transmembrane helix</keyword>
<keyword evidence="5" id="KW-1185">Reference proteome</keyword>
<feature type="transmembrane region" description="Helical" evidence="1">
    <location>
        <begin position="345"/>
        <end position="368"/>
    </location>
</feature>
<reference evidence="4 5" key="1">
    <citation type="submission" date="2020-08" db="EMBL/GenBank/DDBJ databases">
        <title>A Genomic Blueprint of the Chicken Gut Microbiome.</title>
        <authorList>
            <person name="Gilroy R."/>
            <person name="Ravi A."/>
            <person name="Getino M."/>
            <person name="Pursley I."/>
            <person name="Horton D.L."/>
            <person name="Alikhan N.-F."/>
            <person name="Baker D."/>
            <person name="Gharbi K."/>
            <person name="Hall N."/>
            <person name="Watson M."/>
            <person name="Adriaenssens E.M."/>
            <person name="Foster-Nyarko E."/>
            <person name="Jarju S."/>
            <person name="Secka A."/>
            <person name="Antonio M."/>
            <person name="Oren A."/>
            <person name="Chaudhuri R."/>
            <person name="La Ragione R.M."/>
            <person name="Hildebrand F."/>
            <person name="Pallen M.J."/>
        </authorList>
    </citation>
    <scope>NUCLEOTIDE SEQUENCE [LARGE SCALE GENOMIC DNA]</scope>
    <source>
        <strain evidence="4 5">Sa1CUA4</strain>
    </source>
</reference>
<feature type="transmembrane region" description="Helical" evidence="1">
    <location>
        <begin position="60"/>
        <end position="80"/>
    </location>
</feature>
<dbReference type="InterPro" id="IPR050879">
    <property type="entry name" value="Acyltransferase_3"/>
</dbReference>
<organism evidence="4 5">
    <name type="scientific">Microbacterium gallinarum</name>
    <dbReference type="NCBI Taxonomy" id="2762209"/>
    <lineage>
        <taxon>Bacteria</taxon>
        <taxon>Bacillati</taxon>
        <taxon>Actinomycetota</taxon>
        <taxon>Actinomycetes</taxon>
        <taxon>Micrococcales</taxon>
        <taxon>Microbacteriaceae</taxon>
        <taxon>Microbacterium</taxon>
    </lineage>
</organism>
<dbReference type="PANTHER" id="PTHR23028">
    <property type="entry name" value="ACETYLTRANSFERASE"/>
    <property type="match status" value="1"/>
</dbReference>
<feature type="transmembrane region" description="Helical" evidence="1">
    <location>
        <begin position="20"/>
        <end position="39"/>
    </location>
</feature>
<keyword evidence="4" id="KW-0012">Acyltransferase</keyword>
<dbReference type="GO" id="GO:0016746">
    <property type="term" value="F:acyltransferase activity"/>
    <property type="evidence" value="ECO:0007669"/>
    <property type="project" value="UniProtKB-KW"/>
</dbReference>
<accession>A0ABR8WYT6</accession>
<evidence type="ECO:0000313" key="4">
    <source>
        <dbReference type="EMBL" id="MBD8022234.1"/>
    </source>
</evidence>
<keyword evidence="4" id="KW-0808">Transferase</keyword>
<evidence type="ECO:0000256" key="1">
    <source>
        <dbReference type="SAM" id="Phobius"/>
    </source>
</evidence>
<feature type="domain" description="Acyltransferase 3" evidence="2">
    <location>
        <begin position="2"/>
        <end position="326"/>
    </location>
</feature>
<feature type="transmembrane region" description="Helical" evidence="1">
    <location>
        <begin position="131"/>
        <end position="147"/>
    </location>
</feature>
<proteinExistence type="predicted"/>
<dbReference type="Proteomes" id="UP000602532">
    <property type="component" value="Unassembled WGS sequence"/>
</dbReference>
<feature type="transmembrane region" description="Helical" evidence="1">
    <location>
        <begin position="179"/>
        <end position="200"/>
    </location>
</feature>
<dbReference type="PANTHER" id="PTHR23028:SF53">
    <property type="entry name" value="ACYL_TRANSF_3 DOMAIN-CONTAINING PROTEIN"/>
    <property type="match status" value="1"/>
</dbReference>
<dbReference type="Pfam" id="PF01757">
    <property type="entry name" value="Acyl_transf_3"/>
    <property type="match status" value="1"/>
</dbReference>
<comment type="caution">
    <text evidence="4">The sequence shown here is derived from an EMBL/GenBank/DDBJ whole genome shotgun (WGS) entry which is preliminary data.</text>
</comment>